<evidence type="ECO:0000313" key="3">
    <source>
        <dbReference type="Proteomes" id="UP001606302"/>
    </source>
</evidence>
<reference evidence="2 3" key="1">
    <citation type="submission" date="2024-08" db="EMBL/GenBank/DDBJ databases">
        <authorList>
            <person name="Lu H."/>
        </authorList>
    </citation>
    <scope>NUCLEOTIDE SEQUENCE [LARGE SCALE GENOMIC DNA]</scope>
    <source>
        <strain evidence="2 3">DXS20W</strain>
    </source>
</reference>
<keyword evidence="3" id="KW-1185">Reference proteome</keyword>
<dbReference type="InterPro" id="IPR015002">
    <property type="entry name" value="T6SS_Tdi1_C"/>
</dbReference>
<accession>A0ABW7GN07</accession>
<evidence type="ECO:0000313" key="2">
    <source>
        <dbReference type="EMBL" id="MFG6463217.1"/>
    </source>
</evidence>
<dbReference type="RefSeq" id="WP_394512145.1">
    <property type="nucleotide sequence ID" value="NZ_JBIGHX010000005.1"/>
</dbReference>
<feature type="domain" description="T6SS immunity protein Tdi1 C-terminal" evidence="1">
    <location>
        <begin position="67"/>
        <end position="141"/>
    </location>
</feature>
<name>A0ABW7GN07_9BURK</name>
<comment type="caution">
    <text evidence="2">The sequence shown here is derived from an EMBL/GenBank/DDBJ whole genome shotgun (WGS) entry which is preliminary data.</text>
</comment>
<sequence>MAITFADLTTAFDPDQRADLLSEWHWLIGEHRLPILFAAIGNAFVQDIQDGSIHLLDAGEGKLVRVADSVDEFRGLIDEEDFVRAFFEVEAIAEMKVAGRTLQPGQVWGFIKPPVLGGTFSTDNYEPTDLAVHFSIQGQIHRQVMDLPDGAPVGSILLK</sequence>
<proteinExistence type="predicted"/>
<organism evidence="2 3">
    <name type="scientific">Pelomonas lactea</name>
    <dbReference type="NCBI Taxonomy" id="3299030"/>
    <lineage>
        <taxon>Bacteria</taxon>
        <taxon>Pseudomonadati</taxon>
        <taxon>Pseudomonadota</taxon>
        <taxon>Betaproteobacteria</taxon>
        <taxon>Burkholderiales</taxon>
        <taxon>Sphaerotilaceae</taxon>
        <taxon>Roseateles</taxon>
    </lineage>
</organism>
<dbReference type="EMBL" id="JBIGHX010000005">
    <property type="protein sequence ID" value="MFG6463217.1"/>
    <property type="molecule type" value="Genomic_DNA"/>
</dbReference>
<gene>
    <name evidence="2" type="ORF">ACG04Q_16720</name>
</gene>
<dbReference type="Proteomes" id="UP001606302">
    <property type="component" value="Unassembled WGS sequence"/>
</dbReference>
<evidence type="ECO:0000259" key="1">
    <source>
        <dbReference type="Pfam" id="PF08906"/>
    </source>
</evidence>
<dbReference type="Pfam" id="PF08906">
    <property type="entry name" value="T6SS_Tdi1_C"/>
    <property type="match status" value="1"/>
</dbReference>
<protein>
    <submittedName>
        <fullName evidence="2">T6SS immunity protein Tdi1 domain-containing protein</fullName>
    </submittedName>
</protein>